<comment type="caution">
    <text evidence="3">The sequence shown here is derived from an EMBL/GenBank/DDBJ whole genome shotgun (WGS) entry which is preliminary data.</text>
</comment>
<dbReference type="AlphaFoldDB" id="A0A949JGY3"/>
<dbReference type="Proteomes" id="UP000694501">
    <property type="component" value="Unassembled WGS sequence"/>
</dbReference>
<feature type="transmembrane region" description="Helical" evidence="2">
    <location>
        <begin position="32"/>
        <end position="51"/>
    </location>
</feature>
<gene>
    <name evidence="3" type="ORF">JGS22_016910</name>
</gene>
<evidence type="ECO:0000256" key="1">
    <source>
        <dbReference type="SAM" id="MobiDB-lite"/>
    </source>
</evidence>
<evidence type="ECO:0000256" key="2">
    <source>
        <dbReference type="SAM" id="Phobius"/>
    </source>
</evidence>
<keyword evidence="2" id="KW-0472">Membrane</keyword>
<evidence type="ECO:0008006" key="5">
    <source>
        <dbReference type="Google" id="ProtNLM"/>
    </source>
</evidence>
<dbReference type="RefSeq" id="WP_211039467.1">
    <property type="nucleotide sequence ID" value="NZ_JAELVF020000001.1"/>
</dbReference>
<keyword evidence="4" id="KW-1185">Reference proteome</keyword>
<accession>A0A949JGY3</accession>
<feature type="transmembrane region" description="Helical" evidence="2">
    <location>
        <begin position="57"/>
        <end position="76"/>
    </location>
</feature>
<evidence type="ECO:0000313" key="3">
    <source>
        <dbReference type="EMBL" id="MBU7599247.1"/>
    </source>
</evidence>
<keyword evidence="2" id="KW-1133">Transmembrane helix</keyword>
<name>A0A949JGY3_9ACTN</name>
<proteinExistence type="predicted"/>
<dbReference type="EMBL" id="JAELVF020000001">
    <property type="protein sequence ID" value="MBU7599247.1"/>
    <property type="molecule type" value="Genomic_DNA"/>
</dbReference>
<evidence type="ECO:0000313" key="4">
    <source>
        <dbReference type="Proteomes" id="UP000694501"/>
    </source>
</evidence>
<keyword evidence="2" id="KW-0812">Transmembrane</keyword>
<organism evidence="3 4">
    <name type="scientific">Streptomyces tardus</name>
    <dbReference type="NCBI Taxonomy" id="2780544"/>
    <lineage>
        <taxon>Bacteria</taxon>
        <taxon>Bacillati</taxon>
        <taxon>Actinomycetota</taxon>
        <taxon>Actinomycetes</taxon>
        <taxon>Kitasatosporales</taxon>
        <taxon>Streptomycetaceae</taxon>
        <taxon>Streptomyces</taxon>
    </lineage>
</organism>
<reference evidence="3" key="1">
    <citation type="submission" date="2021-06" db="EMBL/GenBank/DDBJ databases">
        <title>Sequencing of actinobacteria type strains.</title>
        <authorList>
            <person name="Nguyen G.-S."/>
            <person name="Wentzel A."/>
        </authorList>
    </citation>
    <scope>NUCLEOTIDE SEQUENCE</scope>
    <source>
        <strain evidence="3">P38-E01</strain>
    </source>
</reference>
<sequence length="98" mass="9929">MLGELFGSALLGLVLALAALHWLPRRFPNHRLVLATGPASAAGGGLIAWAVLGSGHLLLALLVATSVAAVLVSLLMDNGRAPQPGPADPRLATAGRTH</sequence>
<feature type="transmembrane region" description="Helical" evidence="2">
    <location>
        <begin position="6"/>
        <end position="23"/>
    </location>
</feature>
<protein>
    <recommendedName>
        <fullName evidence="5">Integral membrane protein</fullName>
    </recommendedName>
</protein>
<feature type="region of interest" description="Disordered" evidence="1">
    <location>
        <begin position="78"/>
        <end position="98"/>
    </location>
</feature>